<evidence type="ECO:0000313" key="6">
    <source>
        <dbReference type="Proteomes" id="UP000299102"/>
    </source>
</evidence>
<evidence type="ECO:0000259" key="3">
    <source>
        <dbReference type="PROSITE" id="PS50240"/>
    </source>
</evidence>
<dbReference type="SMART" id="SM00032">
    <property type="entry name" value="CCP"/>
    <property type="match status" value="2"/>
</dbReference>
<dbReference type="PANTHER" id="PTHR24252:SF7">
    <property type="entry name" value="HYALIN"/>
    <property type="match status" value="1"/>
</dbReference>
<dbReference type="OrthoDB" id="2019384at2759"/>
<dbReference type="AlphaFoldDB" id="A0A4C1VE94"/>
<dbReference type="Proteomes" id="UP000299102">
    <property type="component" value="Unassembled WGS sequence"/>
</dbReference>
<dbReference type="InterPro" id="IPR043504">
    <property type="entry name" value="Peptidase_S1_PA_chymotrypsin"/>
</dbReference>
<dbReference type="Pfam" id="PF00089">
    <property type="entry name" value="Trypsin"/>
    <property type="match status" value="1"/>
</dbReference>
<sequence>MKMIGHMIRCKKDQWARGVTEWCPRQNKEKEKTSLLMRRRHYKNSGIYLEENTTEPLTLVLGEKRDCVDGSDEEDLLCNRTGASPTTAATAAPVTTTTTPAQSLTCRLPAQPAHGRYTVAGRPGARPGQSLESFYLNYTCSVGYGIVGESTVYCFRGYWSVDTPRCVSEYLTRGFCRLHPHPSVEYMCPVPDTNGGTRPCNRYEPDGTRVIPNCRSPNYYSPQALSRMTCIEGSWDYIATCLPECGRETPNGQVLIIDGRAAERGELPWHVGVYRKDARPYLQICGGSIISTTVVVSAAHCFWSESAKRSQPPSMYVVAAGKLYRPWNNPRDVDAQMSEVAEIKVPTSFRGAQNNYQSDIALVVLSTPIVYQTYVRPVCVDFDVYFNSRQLMPGRLGKVAGWGYTSENATSSPTLQVVDLPYLNFSECLVRVPEGFREYITSDKICAGYTNGTALCRGDSGGGLVFPENERGVTRYYLRGVVSTAPNNANACNAYAITSFTQITWHEHFIKENFATIPL</sequence>
<accession>A0A4C1VE94</accession>
<keyword evidence="6" id="KW-1185">Reference proteome</keyword>
<dbReference type="CDD" id="cd00190">
    <property type="entry name" value="Tryp_SPc"/>
    <property type="match status" value="1"/>
</dbReference>
<protein>
    <submittedName>
        <fullName evidence="5">Modular serine protease</fullName>
    </submittedName>
</protein>
<feature type="domain" description="Peptidase S1" evidence="3">
    <location>
        <begin position="256"/>
        <end position="515"/>
    </location>
</feature>
<dbReference type="InterPro" id="IPR001314">
    <property type="entry name" value="Peptidase_S1A"/>
</dbReference>
<dbReference type="InterPro" id="IPR035976">
    <property type="entry name" value="Sushi/SCR/CCP_sf"/>
</dbReference>
<dbReference type="InterPro" id="IPR001254">
    <property type="entry name" value="Trypsin_dom"/>
</dbReference>
<keyword evidence="5" id="KW-0378">Hydrolase</keyword>
<dbReference type="SMART" id="SM00020">
    <property type="entry name" value="Tryp_SPc"/>
    <property type="match status" value="1"/>
</dbReference>
<dbReference type="PANTHER" id="PTHR24252">
    <property type="entry name" value="ACROSIN-RELATED"/>
    <property type="match status" value="1"/>
</dbReference>
<dbReference type="SUPFAM" id="SSF57535">
    <property type="entry name" value="Complement control module/SCR domain"/>
    <property type="match status" value="1"/>
</dbReference>
<dbReference type="GO" id="GO:0004252">
    <property type="term" value="F:serine-type endopeptidase activity"/>
    <property type="evidence" value="ECO:0007669"/>
    <property type="project" value="InterPro"/>
</dbReference>
<proteinExistence type="predicted"/>
<dbReference type="PROSITE" id="PS50923">
    <property type="entry name" value="SUSHI"/>
    <property type="match status" value="1"/>
</dbReference>
<evidence type="ECO:0000313" key="5">
    <source>
        <dbReference type="EMBL" id="GBP36284.1"/>
    </source>
</evidence>
<dbReference type="PROSITE" id="PS00134">
    <property type="entry name" value="TRYPSIN_HIS"/>
    <property type="match status" value="1"/>
</dbReference>
<keyword evidence="2" id="KW-0768">Sushi</keyword>
<keyword evidence="5" id="KW-0645">Protease</keyword>
<evidence type="ECO:0000256" key="2">
    <source>
        <dbReference type="PROSITE-ProRule" id="PRU00302"/>
    </source>
</evidence>
<dbReference type="PROSITE" id="PS50240">
    <property type="entry name" value="TRYPSIN_DOM"/>
    <property type="match status" value="1"/>
</dbReference>
<gene>
    <name evidence="5" type="primary">modSP</name>
    <name evidence="5" type="ORF">EVAR_85533_1</name>
</gene>
<evidence type="ECO:0000256" key="1">
    <source>
        <dbReference type="ARBA" id="ARBA00023157"/>
    </source>
</evidence>
<evidence type="ECO:0000259" key="4">
    <source>
        <dbReference type="PROSITE" id="PS50923"/>
    </source>
</evidence>
<dbReference type="SUPFAM" id="SSF50494">
    <property type="entry name" value="Trypsin-like serine proteases"/>
    <property type="match status" value="1"/>
</dbReference>
<dbReference type="GO" id="GO:0006508">
    <property type="term" value="P:proteolysis"/>
    <property type="evidence" value="ECO:0007669"/>
    <property type="project" value="UniProtKB-KW"/>
</dbReference>
<reference evidence="5 6" key="1">
    <citation type="journal article" date="2019" name="Commun. Biol.">
        <title>The bagworm genome reveals a unique fibroin gene that provides high tensile strength.</title>
        <authorList>
            <person name="Kono N."/>
            <person name="Nakamura H."/>
            <person name="Ohtoshi R."/>
            <person name="Tomita M."/>
            <person name="Numata K."/>
            <person name="Arakawa K."/>
        </authorList>
    </citation>
    <scope>NUCLEOTIDE SEQUENCE [LARGE SCALE GENOMIC DNA]</scope>
</reference>
<comment type="caution">
    <text evidence="2">Lacks conserved residue(s) required for the propagation of feature annotation.</text>
</comment>
<dbReference type="InterPro" id="IPR009003">
    <property type="entry name" value="Peptidase_S1_PA"/>
</dbReference>
<comment type="caution">
    <text evidence="5">The sequence shown here is derived from an EMBL/GenBank/DDBJ whole genome shotgun (WGS) entry which is preliminary data.</text>
</comment>
<dbReference type="CDD" id="cd00033">
    <property type="entry name" value="CCP"/>
    <property type="match status" value="1"/>
</dbReference>
<feature type="domain" description="Sushi" evidence="4">
    <location>
        <begin position="104"/>
        <end position="168"/>
    </location>
</feature>
<organism evidence="5 6">
    <name type="scientific">Eumeta variegata</name>
    <name type="common">Bagworm moth</name>
    <name type="synonym">Eumeta japonica</name>
    <dbReference type="NCBI Taxonomy" id="151549"/>
    <lineage>
        <taxon>Eukaryota</taxon>
        <taxon>Metazoa</taxon>
        <taxon>Ecdysozoa</taxon>
        <taxon>Arthropoda</taxon>
        <taxon>Hexapoda</taxon>
        <taxon>Insecta</taxon>
        <taxon>Pterygota</taxon>
        <taxon>Neoptera</taxon>
        <taxon>Endopterygota</taxon>
        <taxon>Lepidoptera</taxon>
        <taxon>Glossata</taxon>
        <taxon>Ditrysia</taxon>
        <taxon>Tineoidea</taxon>
        <taxon>Psychidae</taxon>
        <taxon>Oiketicinae</taxon>
        <taxon>Eumeta</taxon>
    </lineage>
</organism>
<keyword evidence="1" id="KW-1015">Disulfide bond</keyword>
<dbReference type="InterPro" id="IPR000436">
    <property type="entry name" value="Sushi_SCR_CCP_dom"/>
</dbReference>
<dbReference type="PRINTS" id="PR00722">
    <property type="entry name" value="CHYMOTRYPSIN"/>
</dbReference>
<name>A0A4C1VE94_EUMVA</name>
<dbReference type="Gene3D" id="2.40.10.10">
    <property type="entry name" value="Trypsin-like serine proteases"/>
    <property type="match status" value="1"/>
</dbReference>
<dbReference type="EMBL" id="BGZK01000316">
    <property type="protein sequence ID" value="GBP36284.1"/>
    <property type="molecule type" value="Genomic_DNA"/>
</dbReference>
<dbReference type="STRING" id="151549.A0A4C1VE94"/>
<dbReference type="Gene3D" id="2.10.70.10">
    <property type="entry name" value="Complement Module, domain 1"/>
    <property type="match status" value="1"/>
</dbReference>
<dbReference type="InterPro" id="IPR018114">
    <property type="entry name" value="TRYPSIN_HIS"/>
</dbReference>